<keyword evidence="3" id="KW-0479">Metal-binding</keyword>
<feature type="transmembrane region" description="Helical" evidence="6">
    <location>
        <begin position="90"/>
        <end position="111"/>
    </location>
</feature>
<dbReference type="AlphaFoldDB" id="A0A381PAN8"/>
<evidence type="ECO:0000256" key="2">
    <source>
        <dbReference type="ARBA" id="ARBA00022617"/>
    </source>
</evidence>
<feature type="domain" description="CcmH/CycL/Ccl2/NrfF N-terminal" evidence="7">
    <location>
        <begin position="17"/>
        <end position="125"/>
    </location>
</feature>
<gene>
    <name evidence="8" type="ORF">METZ01_LOCUS16900</name>
</gene>
<evidence type="ECO:0000256" key="4">
    <source>
        <dbReference type="ARBA" id="ARBA00022729"/>
    </source>
</evidence>
<dbReference type="CDD" id="cd16378">
    <property type="entry name" value="CcmH_N"/>
    <property type="match status" value="1"/>
</dbReference>
<dbReference type="PANTHER" id="PTHR47870">
    <property type="entry name" value="CYTOCHROME C-TYPE BIOGENESIS PROTEIN CCMH"/>
    <property type="match status" value="1"/>
</dbReference>
<keyword evidence="6" id="KW-0812">Transmembrane</keyword>
<keyword evidence="5" id="KW-0408">Iron</keyword>
<dbReference type="InterPro" id="IPR005616">
    <property type="entry name" value="CcmH/CycL/Ccl2/NrfF_N"/>
</dbReference>
<dbReference type="Gene3D" id="1.10.8.640">
    <property type="entry name" value="Cytochrome C biogenesis protein"/>
    <property type="match status" value="1"/>
</dbReference>
<evidence type="ECO:0000256" key="5">
    <source>
        <dbReference type="ARBA" id="ARBA00023004"/>
    </source>
</evidence>
<accession>A0A381PAN8</accession>
<sequence length="137" mass="14885">VVGALVGAVLAEDPPATEAERAYEIKETMLCPVCDGQNVLESNAPVAAAIRAQVDELVDEGRTDEEIRAWMARQYGDDVNANPPRSGLGALVWVLPVFVGVLASALLVLAFTRWRSGREIKPSEEDVQIVRTLREKS</sequence>
<dbReference type="PANTHER" id="PTHR47870:SF4">
    <property type="entry name" value="CYTOCHROME C-TYPE BIOGENESIS PROTEIN CYCH"/>
    <property type="match status" value="1"/>
</dbReference>
<dbReference type="GO" id="GO:0046872">
    <property type="term" value="F:metal ion binding"/>
    <property type="evidence" value="ECO:0007669"/>
    <property type="project" value="UniProtKB-KW"/>
</dbReference>
<name>A0A381PAN8_9ZZZZ</name>
<keyword evidence="4" id="KW-0732">Signal</keyword>
<evidence type="ECO:0000256" key="6">
    <source>
        <dbReference type="SAM" id="Phobius"/>
    </source>
</evidence>
<keyword evidence="6" id="KW-1133">Transmembrane helix</keyword>
<evidence type="ECO:0000313" key="8">
    <source>
        <dbReference type="EMBL" id="SUZ64046.1"/>
    </source>
</evidence>
<protein>
    <recommendedName>
        <fullName evidence="7">CcmH/CycL/Ccl2/NrfF N-terminal domain-containing protein</fullName>
    </recommendedName>
</protein>
<evidence type="ECO:0000256" key="1">
    <source>
        <dbReference type="ARBA" id="ARBA00010342"/>
    </source>
</evidence>
<dbReference type="InterPro" id="IPR051263">
    <property type="entry name" value="C-type_cytochrome_biogenesis"/>
</dbReference>
<proteinExistence type="inferred from homology"/>
<keyword evidence="2" id="KW-0349">Heme</keyword>
<feature type="non-terminal residue" evidence="8">
    <location>
        <position position="1"/>
    </location>
</feature>
<keyword evidence="6" id="KW-0472">Membrane</keyword>
<dbReference type="GO" id="GO:0005886">
    <property type="term" value="C:plasma membrane"/>
    <property type="evidence" value="ECO:0007669"/>
    <property type="project" value="TreeGrafter"/>
</dbReference>
<organism evidence="8">
    <name type="scientific">marine metagenome</name>
    <dbReference type="NCBI Taxonomy" id="408172"/>
    <lineage>
        <taxon>unclassified sequences</taxon>
        <taxon>metagenomes</taxon>
        <taxon>ecological metagenomes</taxon>
    </lineage>
</organism>
<evidence type="ECO:0000259" key="7">
    <source>
        <dbReference type="Pfam" id="PF03918"/>
    </source>
</evidence>
<comment type="similarity">
    <text evidence="1">Belongs to the CcmH/CycL/Ccl2/NrfF family.</text>
</comment>
<evidence type="ECO:0000256" key="3">
    <source>
        <dbReference type="ARBA" id="ARBA00022723"/>
    </source>
</evidence>
<dbReference type="InterPro" id="IPR038297">
    <property type="entry name" value="CcmH/CycL/NrfF/Ccl2_sf"/>
</dbReference>
<dbReference type="Pfam" id="PF03918">
    <property type="entry name" value="CcmH"/>
    <property type="match status" value="1"/>
</dbReference>
<dbReference type="EMBL" id="UINC01000928">
    <property type="protein sequence ID" value="SUZ64046.1"/>
    <property type="molecule type" value="Genomic_DNA"/>
</dbReference>
<reference evidence="8" key="1">
    <citation type="submission" date="2018-05" db="EMBL/GenBank/DDBJ databases">
        <authorList>
            <person name="Lanie J.A."/>
            <person name="Ng W.-L."/>
            <person name="Kazmierczak K.M."/>
            <person name="Andrzejewski T.M."/>
            <person name="Davidsen T.M."/>
            <person name="Wayne K.J."/>
            <person name="Tettelin H."/>
            <person name="Glass J.I."/>
            <person name="Rusch D."/>
            <person name="Podicherti R."/>
            <person name="Tsui H.-C.T."/>
            <person name="Winkler M.E."/>
        </authorList>
    </citation>
    <scope>NUCLEOTIDE SEQUENCE</scope>
</reference>